<accession>A0A6B0R5L1</accession>
<keyword evidence="2" id="KW-1185">Reference proteome</keyword>
<sequence>MEAGPGADPALVRLLTRSPGAAGRQRGSWRYFQDAPWPRESECRGRDALPTRPPPGLRRQHLRPVLAVHATASGVDTGLS</sequence>
<organism evidence="1 2">
    <name type="scientific">Bos mutus</name>
    <name type="common">wild yak</name>
    <dbReference type="NCBI Taxonomy" id="72004"/>
    <lineage>
        <taxon>Eukaryota</taxon>
        <taxon>Metazoa</taxon>
        <taxon>Chordata</taxon>
        <taxon>Craniata</taxon>
        <taxon>Vertebrata</taxon>
        <taxon>Euteleostomi</taxon>
        <taxon>Mammalia</taxon>
        <taxon>Eutheria</taxon>
        <taxon>Laurasiatheria</taxon>
        <taxon>Artiodactyla</taxon>
        <taxon>Ruminantia</taxon>
        <taxon>Pecora</taxon>
        <taxon>Bovidae</taxon>
        <taxon>Bovinae</taxon>
        <taxon>Bos</taxon>
    </lineage>
</organism>
<dbReference type="AlphaFoldDB" id="A0A6B0R5L1"/>
<gene>
    <name evidence="1" type="ORF">E5288_WYG021516</name>
</gene>
<reference evidence="1" key="1">
    <citation type="submission" date="2019-10" db="EMBL/GenBank/DDBJ databases">
        <title>The sequence and de novo assembly of the wild yak genome.</title>
        <authorList>
            <person name="Liu Y."/>
        </authorList>
    </citation>
    <scope>NUCLEOTIDE SEQUENCE [LARGE SCALE GENOMIC DNA]</scope>
    <source>
        <strain evidence="1">WY2019</strain>
    </source>
</reference>
<dbReference type="EMBL" id="VBQZ03000023">
    <property type="protein sequence ID" value="MXQ84930.1"/>
    <property type="molecule type" value="Genomic_DNA"/>
</dbReference>
<protein>
    <submittedName>
        <fullName evidence="1">Uncharacterized protein</fullName>
    </submittedName>
</protein>
<proteinExistence type="predicted"/>
<comment type="caution">
    <text evidence="1">The sequence shown here is derived from an EMBL/GenBank/DDBJ whole genome shotgun (WGS) entry which is preliminary data.</text>
</comment>
<evidence type="ECO:0000313" key="1">
    <source>
        <dbReference type="EMBL" id="MXQ84930.1"/>
    </source>
</evidence>
<name>A0A6B0R5L1_9CETA</name>
<dbReference type="Proteomes" id="UP000322234">
    <property type="component" value="Unassembled WGS sequence"/>
</dbReference>
<evidence type="ECO:0000313" key="2">
    <source>
        <dbReference type="Proteomes" id="UP000322234"/>
    </source>
</evidence>